<evidence type="ECO:0000313" key="10">
    <source>
        <dbReference type="Proteomes" id="UP001269297"/>
    </source>
</evidence>
<dbReference type="Gene3D" id="1.20.1600.10">
    <property type="entry name" value="Outer membrane efflux proteins (OEP)"/>
    <property type="match status" value="1"/>
</dbReference>
<accession>A0ABU3IM14</accession>
<evidence type="ECO:0000256" key="4">
    <source>
        <dbReference type="ARBA" id="ARBA00022452"/>
    </source>
</evidence>
<comment type="subcellular location">
    <subcellularLocation>
        <location evidence="1">Cell outer membrane</location>
    </subcellularLocation>
</comment>
<name>A0ABU3IM14_9BACE</name>
<evidence type="ECO:0000313" key="9">
    <source>
        <dbReference type="EMBL" id="MDT4403261.1"/>
    </source>
</evidence>
<feature type="signal peptide" evidence="8">
    <location>
        <begin position="1"/>
        <end position="18"/>
    </location>
</feature>
<dbReference type="PANTHER" id="PTHR30026:SF20">
    <property type="entry name" value="OUTER MEMBRANE PROTEIN TOLC"/>
    <property type="match status" value="1"/>
</dbReference>
<evidence type="ECO:0000256" key="2">
    <source>
        <dbReference type="ARBA" id="ARBA00007613"/>
    </source>
</evidence>
<dbReference type="InterPro" id="IPR003423">
    <property type="entry name" value="OMP_efflux"/>
</dbReference>
<dbReference type="Pfam" id="PF02321">
    <property type="entry name" value="OEP"/>
    <property type="match status" value="2"/>
</dbReference>
<evidence type="ECO:0000256" key="7">
    <source>
        <dbReference type="ARBA" id="ARBA00023237"/>
    </source>
</evidence>
<keyword evidence="7" id="KW-0998">Cell outer membrane</keyword>
<reference evidence="10" key="1">
    <citation type="submission" date="2023-07" db="EMBL/GenBank/DDBJ databases">
        <title>Reintroducing virulent viruses to syntetic microbiomes.</title>
        <authorList>
            <person name="Wilde J."/>
            <person name="Boyes R."/>
            <person name="Robinson A.V."/>
            <person name="Daisley B.A."/>
            <person name="Allen-Vercoe E."/>
        </authorList>
    </citation>
    <scope>NUCLEOTIDE SEQUENCE [LARGE SCALE GENOMIC DNA]</scope>
    <source>
        <strain evidence="10">225S_1D6FAA</strain>
    </source>
</reference>
<sequence>MKIHIIIATLLLAFTCQAQPLVLSQKECRQMALTHSEDIKISSNNILQTELDRKVARNSLLPQLSGSAMGMSMLPDMDFEGMTLSMKGTWTAGLNLTQPIYTGGKIVSGIKLAKLGVEASHEQQKVTRSNVIADADNAYWTYIAVIEKQRMLESMLEYINSIYIQVKNSVDVEMATSGDLLRVEAKRSDFNYQLEKVNSGLEMCRMNLCNIIGVDFSTQIVPTDTTITIERSANYPFGQDLIANRPEYRLLQKQIDISQEQIKQIRADYLPTLALSAGYAYFGNLKMKGVADDGTGNMMPFSKRYNDDSFSLMLSLSVPIWNWGEGHKKVKRQKLAVENARLDLKKNNRLMSIELKNAYSNLHSSESLIATAESGEREAAEALRVMTDRYEVGMCTLTDLLEAQSQWHSARSNIIEAKTQYKIYETDYLHAAGLLE</sequence>
<dbReference type="RefSeq" id="WP_138274472.1">
    <property type="nucleotide sequence ID" value="NZ_JAVSNG010000001.1"/>
</dbReference>
<protein>
    <submittedName>
        <fullName evidence="9">TolC family protein</fullName>
    </submittedName>
</protein>
<evidence type="ECO:0000256" key="8">
    <source>
        <dbReference type="SAM" id="SignalP"/>
    </source>
</evidence>
<proteinExistence type="inferred from homology"/>
<evidence type="ECO:0000256" key="5">
    <source>
        <dbReference type="ARBA" id="ARBA00022692"/>
    </source>
</evidence>
<comment type="caution">
    <text evidence="9">The sequence shown here is derived from an EMBL/GenBank/DDBJ whole genome shotgun (WGS) entry which is preliminary data.</text>
</comment>
<gene>
    <name evidence="9" type="ORF">RO706_03390</name>
</gene>
<keyword evidence="3" id="KW-0813">Transport</keyword>
<comment type="similarity">
    <text evidence="2">Belongs to the outer membrane factor (OMF) (TC 1.B.17) family.</text>
</comment>
<keyword evidence="10" id="KW-1185">Reference proteome</keyword>
<keyword evidence="4" id="KW-1134">Transmembrane beta strand</keyword>
<evidence type="ECO:0000256" key="1">
    <source>
        <dbReference type="ARBA" id="ARBA00004442"/>
    </source>
</evidence>
<dbReference type="PANTHER" id="PTHR30026">
    <property type="entry name" value="OUTER MEMBRANE PROTEIN TOLC"/>
    <property type="match status" value="1"/>
</dbReference>
<organism evidence="9 10">
    <name type="scientific">Bacteroides koreensis</name>
    <dbReference type="NCBI Taxonomy" id="1912896"/>
    <lineage>
        <taxon>Bacteria</taxon>
        <taxon>Pseudomonadati</taxon>
        <taxon>Bacteroidota</taxon>
        <taxon>Bacteroidia</taxon>
        <taxon>Bacteroidales</taxon>
        <taxon>Bacteroidaceae</taxon>
        <taxon>Bacteroides</taxon>
    </lineage>
</organism>
<dbReference type="Proteomes" id="UP001269297">
    <property type="component" value="Unassembled WGS sequence"/>
</dbReference>
<dbReference type="SUPFAM" id="SSF56954">
    <property type="entry name" value="Outer membrane efflux proteins (OEP)"/>
    <property type="match status" value="1"/>
</dbReference>
<evidence type="ECO:0000256" key="6">
    <source>
        <dbReference type="ARBA" id="ARBA00023136"/>
    </source>
</evidence>
<dbReference type="InterPro" id="IPR051906">
    <property type="entry name" value="TolC-like"/>
</dbReference>
<keyword evidence="6" id="KW-0472">Membrane</keyword>
<evidence type="ECO:0000256" key="3">
    <source>
        <dbReference type="ARBA" id="ARBA00022448"/>
    </source>
</evidence>
<keyword evidence="8" id="KW-0732">Signal</keyword>
<feature type="chain" id="PRO_5046315075" evidence="8">
    <location>
        <begin position="19"/>
        <end position="436"/>
    </location>
</feature>
<dbReference type="EMBL" id="JAVSNG010000001">
    <property type="protein sequence ID" value="MDT4403261.1"/>
    <property type="molecule type" value="Genomic_DNA"/>
</dbReference>
<keyword evidence="5" id="KW-0812">Transmembrane</keyword>